<accession>H8GJE2</accession>
<feature type="domain" description="Fatty acid hydroxylase" evidence="7">
    <location>
        <begin position="105"/>
        <end position="237"/>
    </location>
</feature>
<reference evidence="8 9" key="1">
    <citation type="journal article" date="2013" name="Genome Announc.">
        <title>Genome Sequence of the Obligate Gammaproteobacterial Methanotroph Methylomicrobium album Strain BG8.</title>
        <authorList>
            <person name="Kits K.D."/>
            <person name="Kalyuzhnaya M.G."/>
            <person name="Klotz M.G."/>
            <person name="Jetten M.S."/>
            <person name="Op den Camp H.J."/>
            <person name="Vuilleumier S."/>
            <person name="Bringel F."/>
            <person name="Dispirito A.A."/>
            <person name="Murrell J.C."/>
            <person name="Bruce D."/>
            <person name="Cheng J.F."/>
            <person name="Copeland A."/>
            <person name="Goodwin L."/>
            <person name="Hauser L."/>
            <person name="Lajus A."/>
            <person name="Land M.L."/>
            <person name="Lapidus A."/>
            <person name="Lucas S."/>
            <person name="Medigue C."/>
            <person name="Pitluck S."/>
            <person name="Woyke T."/>
            <person name="Zeytun A."/>
            <person name="Stein L.Y."/>
        </authorList>
    </citation>
    <scope>NUCLEOTIDE SEQUENCE [LARGE SCALE GENOMIC DNA]</scope>
    <source>
        <strain evidence="8 9">BG8</strain>
    </source>
</reference>
<evidence type="ECO:0000256" key="2">
    <source>
        <dbReference type="ARBA" id="ARBA00022692"/>
    </source>
</evidence>
<dbReference type="AlphaFoldDB" id="H8GJE2"/>
<dbReference type="GO" id="GO:0012505">
    <property type="term" value="C:endomembrane system"/>
    <property type="evidence" value="ECO:0007669"/>
    <property type="project" value="UniProtKB-SubCell"/>
</dbReference>
<dbReference type="GO" id="GO:0008610">
    <property type="term" value="P:lipid biosynthetic process"/>
    <property type="evidence" value="ECO:0007669"/>
    <property type="project" value="InterPro"/>
</dbReference>
<evidence type="ECO:0000256" key="3">
    <source>
        <dbReference type="ARBA" id="ARBA00022989"/>
    </source>
</evidence>
<dbReference type="RefSeq" id="WP_005370774.1">
    <property type="nucleotide sequence ID" value="NZ_CM001475.1"/>
</dbReference>
<keyword evidence="3 6" id="KW-1133">Transmembrane helix</keyword>
<dbReference type="GO" id="GO:0016020">
    <property type="term" value="C:membrane"/>
    <property type="evidence" value="ECO:0007669"/>
    <property type="project" value="GOC"/>
</dbReference>
<feature type="transmembrane region" description="Helical" evidence="6">
    <location>
        <begin position="100"/>
        <end position="118"/>
    </location>
</feature>
<dbReference type="InterPro" id="IPR051689">
    <property type="entry name" value="Sterol_desaturase/TMEM195"/>
</dbReference>
<evidence type="ECO:0000256" key="1">
    <source>
        <dbReference type="ARBA" id="ARBA00004127"/>
    </source>
</evidence>
<sequence length="338" mass="38661">MLNIIEIYSTLQSSLSAWHMQFPDNWPFVCVILGFTLLSFAEVQRPTLPQRPEQTLAAYRVNLGLFVVNSVLMSALSITGLWFALEHFSGEGPLDGIRSHGWKALLGFLLLDLLLYAWHRVCHRFDGLWLFHKVHHSDPYLNVSTAFRIHIVEMVMTTVLKALYIILLGIDKTVVFAYETVYPLFVMFHHTNIAFPGEKWLGQMIVTPHLHRVHHSRERSEHDSNYGAILSIWDWLFLSRKEVEPAAVGIEQAVPPTVWGLVKFGFVNTAPPAPVPACAGAVTVNIHTMIAEAAYYKAEKRAFSPGYELYDWLEAKREILSQIQRDHNQFQGDRYMNC</sequence>
<dbReference type="STRING" id="686340.Metal_1334"/>
<dbReference type="Pfam" id="PF11154">
    <property type="entry name" value="DUF2934"/>
    <property type="match status" value="1"/>
</dbReference>
<evidence type="ECO:0000256" key="4">
    <source>
        <dbReference type="ARBA" id="ARBA00023002"/>
    </source>
</evidence>
<dbReference type="PANTHER" id="PTHR21624">
    <property type="entry name" value="STEROL DESATURASE-RELATED PROTEIN"/>
    <property type="match status" value="1"/>
</dbReference>
<dbReference type="InterPro" id="IPR006694">
    <property type="entry name" value="Fatty_acid_hydroxylase"/>
</dbReference>
<evidence type="ECO:0000256" key="6">
    <source>
        <dbReference type="SAM" id="Phobius"/>
    </source>
</evidence>
<organism evidence="8 9">
    <name type="scientific">Methylomicrobium album BG8</name>
    <dbReference type="NCBI Taxonomy" id="686340"/>
    <lineage>
        <taxon>Bacteria</taxon>
        <taxon>Pseudomonadati</taxon>
        <taxon>Pseudomonadota</taxon>
        <taxon>Gammaproteobacteria</taxon>
        <taxon>Methylococcales</taxon>
        <taxon>Methylococcaceae</taxon>
        <taxon>Methylomicrobium</taxon>
    </lineage>
</organism>
<dbReference type="GO" id="GO:0050479">
    <property type="term" value="F:glyceryl-ether monooxygenase activity"/>
    <property type="evidence" value="ECO:0007669"/>
    <property type="project" value="TreeGrafter"/>
</dbReference>
<protein>
    <submittedName>
        <fullName evidence="8">Sterol desaturase</fullName>
    </submittedName>
</protein>
<dbReference type="PANTHER" id="PTHR21624:SF3">
    <property type="entry name" value="FATTY ACID HYDROXYLASE DOMAIN-CONTAINING PROTEIN"/>
    <property type="match status" value="1"/>
</dbReference>
<dbReference type="eggNOG" id="COG3000">
    <property type="taxonomic scope" value="Bacteria"/>
</dbReference>
<feature type="transmembrane region" description="Helical" evidence="6">
    <location>
        <begin position="63"/>
        <end position="85"/>
    </location>
</feature>
<keyword evidence="2 6" id="KW-0812">Transmembrane</keyword>
<dbReference type="Proteomes" id="UP000005090">
    <property type="component" value="Chromosome"/>
</dbReference>
<keyword evidence="9" id="KW-1185">Reference proteome</keyword>
<dbReference type="Pfam" id="PF04116">
    <property type="entry name" value="FA_hydroxylase"/>
    <property type="match status" value="1"/>
</dbReference>
<dbReference type="GO" id="GO:0005506">
    <property type="term" value="F:iron ion binding"/>
    <property type="evidence" value="ECO:0007669"/>
    <property type="project" value="InterPro"/>
</dbReference>
<keyword evidence="5 6" id="KW-0472">Membrane</keyword>
<evidence type="ECO:0000313" key="8">
    <source>
        <dbReference type="EMBL" id="EIC29132.1"/>
    </source>
</evidence>
<proteinExistence type="predicted"/>
<comment type="subcellular location">
    <subcellularLocation>
        <location evidence="1">Endomembrane system</location>
        <topology evidence="1">Multi-pass membrane protein</topology>
    </subcellularLocation>
</comment>
<dbReference type="InterPro" id="IPR021327">
    <property type="entry name" value="DUF2934"/>
</dbReference>
<feature type="transmembrane region" description="Helical" evidence="6">
    <location>
        <begin position="26"/>
        <end position="43"/>
    </location>
</feature>
<evidence type="ECO:0000256" key="5">
    <source>
        <dbReference type="ARBA" id="ARBA00023136"/>
    </source>
</evidence>
<gene>
    <name evidence="8" type="ORF">Metal_1334</name>
</gene>
<evidence type="ECO:0000259" key="7">
    <source>
        <dbReference type="Pfam" id="PF04116"/>
    </source>
</evidence>
<dbReference type="EMBL" id="CM001475">
    <property type="protein sequence ID" value="EIC29132.1"/>
    <property type="molecule type" value="Genomic_DNA"/>
</dbReference>
<evidence type="ECO:0000313" key="9">
    <source>
        <dbReference type="Proteomes" id="UP000005090"/>
    </source>
</evidence>
<dbReference type="HOGENOM" id="CLU_033631_0_0_6"/>
<name>H8GJE2_METAL</name>
<keyword evidence="4" id="KW-0560">Oxidoreductase</keyword>
<dbReference type="GO" id="GO:0006643">
    <property type="term" value="P:membrane lipid metabolic process"/>
    <property type="evidence" value="ECO:0007669"/>
    <property type="project" value="TreeGrafter"/>
</dbReference>